<dbReference type="SUPFAM" id="SSF46785">
    <property type="entry name" value="Winged helix' DNA-binding domain"/>
    <property type="match status" value="1"/>
</dbReference>
<dbReference type="AlphaFoldDB" id="A0A0D0LG87"/>
<accession>A0A0D0LG87</accession>
<gene>
    <name evidence="5" type="ORF">RT97_29505</name>
</gene>
<dbReference type="Gene3D" id="1.10.10.10">
    <property type="entry name" value="Winged helix-like DNA-binding domain superfamily/Winged helix DNA-binding domain"/>
    <property type="match status" value="1"/>
</dbReference>
<dbReference type="SUPFAM" id="SSF48008">
    <property type="entry name" value="GntR ligand-binding domain-like"/>
    <property type="match status" value="1"/>
</dbReference>
<dbReference type="InterPro" id="IPR000524">
    <property type="entry name" value="Tscrpt_reg_HTH_GntR"/>
</dbReference>
<reference evidence="5 6" key="1">
    <citation type="submission" date="2014-12" db="EMBL/GenBank/DDBJ databases">
        <title>16Stimator: statistical estimation of ribosomal gene copy numbers from draft genome assemblies.</title>
        <authorList>
            <person name="Perisin M.A."/>
            <person name="Vetter M."/>
            <person name="Gilbert J.A."/>
            <person name="Bergelson J."/>
        </authorList>
    </citation>
    <scope>NUCLEOTIDE SEQUENCE [LARGE SCALE GENOMIC DNA]</scope>
    <source>
        <strain evidence="5 6">MEDvA23</strain>
    </source>
</reference>
<dbReference type="PANTHER" id="PTHR43537">
    <property type="entry name" value="TRANSCRIPTIONAL REGULATOR, GNTR FAMILY"/>
    <property type="match status" value="1"/>
</dbReference>
<keyword evidence="3" id="KW-0804">Transcription</keyword>
<dbReference type="EMBL" id="JXQQ01000119">
    <property type="protein sequence ID" value="KIQ17724.1"/>
    <property type="molecule type" value="Genomic_DNA"/>
</dbReference>
<dbReference type="PRINTS" id="PR00035">
    <property type="entry name" value="HTHGNTR"/>
</dbReference>
<dbReference type="Proteomes" id="UP000032067">
    <property type="component" value="Unassembled WGS sequence"/>
</dbReference>
<name>A0A0D0LG87_VARPD</name>
<dbReference type="SMART" id="SM00345">
    <property type="entry name" value="HTH_GNTR"/>
    <property type="match status" value="1"/>
</dbReference>
<dbReference type="Gene3D" id="1.20.120.530">
    <property type="entry name" value="GntR ligand-binding domain-like"/>
    <property type="match status" value="1"/>
</dbReference>
<sequence length="254" mass="29257">MKVGENRPKRQKLSDVIVEDVKRWIVAERKQPGDRLPNEKELIELFGYSKSTVREALKALEVRGLISIRTGPGGGAYLQQVSVDHASEPLRNFLHFHHLDGHHIYQLRKALEPELAVSVVGRLTPEQFDRLEENVRLCTIAPTNEDELRMQREAELAFHTMLAESCPNPVLSFMCRFLNDLLRDLVVYKKALDHHHFGETNVDYHTQLLAAYRKEDAEEVRRLMAEHMVDAEAHMHEMEAHIGARHLLLPSGQR</sequence>
<organism evidence="5 6">
    <name type="scientific">Variovorax paradoxus</name>
    <dbReference type="NCBI Taxonomy" id="34073"/>
    <lineage>
        <taxon>Bacteria</taxon>
        <taxon>Pseudomonadati</taxon>
        <taxon>Pseudomonadota</taxon>
        <taxon>Betaproteobacteria</taxon>
        <taxon>Burkholderiales</taxon>
        <taxon>Comamonadaceae</taxon>
        <taxon>Variovorax</taxon>
    </lineage>
</organism>
<dbReference type="OrthoDB" id="9028214at2"/>
<dbReference type="GO" id="GO:0003700">
    <property type="term" value="F:DNA-binding transcription factor activity"/>
    <property type="evidence" value="ECO:0007669"/>
    <property type="project" value="InterPro"/>
</dbReference>
<evidence type="ECO:0000256" key="3">
    <source>
        <dbReference type="ARBA" id="ARBA00023163"/>
    </source>
</evidence>
<keyword evidence="2" id="KW-0238">DNA-binding</keyword>
<dbReference type="InterPro" id="IPR036388">
    <property type="entry name" value="WH-like_DNA-bd_sf"/>
</dbReference>
<protein>
    <submittedName>
        <fullName evidence="5">GntR family transcriptional regulator</fullName>
    </submittedName>
</protein>
<evidence type="ECO:0000313" key="5">
    <source>
        <dbReference type="EMBL" id="KIQ17724.1"/>
    </source>
</evidence>
<dbReference type="PANTHER" id="PTHR43537:SF24">
    <property type="entry name" value="GLUCONATE OPERON TRANSCRIPTIONAL REPRESSOR"/>
    <property type="match status" value="1"/>
</dbReference>
<keyword evidence="1" id="KW-0805">Transcription regulation</keyword>
<dbReference type="Pfam" id="PF00392">
    <property type="entry name" value="GntR"/>
    <property type="match status" value="1"/>
</dbReference>
<dbReference type="InterPro" id="IPR011711">
    <property type="entry name" value="GntR_C"/>
</dbReference>
<dbReference type="GO" id="GO:0003677">
    <property type="term" value="F:DNA binding"/>
    <property type="evidence" value="ECO:0007669"/>
    <property type="project" value="UniProtKB-KW"/>
</dbReference>
<evidence type="ECO:0000313" key="6">
    <source>
        <dbReference type="Proteomes" id="UP000032067"/>
    </source>
</evidence>
<evidence type="ECO:0000256" key="1">
    <source>
        <dbReference type="ARBA" id="ARBA00023015"/>
    </source>
</evidence>
<dbReference type="SMART" id="SM00895">
    <property type="entry name" value="FCD"/>
    <property type="match status" value="1"/>
</dbReference>
<dbReference type="InterPro" id="IPR008920">
    <property type="entry name" value="TF_FadR/GntR_C"/>
</dbReference>
<dbReference type="Pfam" id="PF07729">
    <property type="entry name" value="FCD"/>
    <property type="match status" value="1"/>
</dbReference>
<evidence type="ECO:0000256" key="2">
    <source>
        <dbReference type="ARBA" id="ARBA00023125"/>
    </source>
</evidence>
<proteinExistence type="predicted"/>
<dbReference type="CDD" id="cd07377">
    <property type="entry name" value="WHTH_GntR"/>
    <property type="match status" value="1"/>
</dbReference>
<dbReference type="RefSeq" id="WP_042582418.1">
    <property type="nucleotide sequence ID" value="NZ_JXQQ01000119.1"/>
</dbReference>
<dbReference type="InterPro" id="IPR036390">
    <property type="entry name" value="WH_DNA-bd_sf"/>
</dbReference>
<comment type="caution">
    <text evidence="5">The sequence shown here is derived from an EMBL/GenBank/DDBJ whole genome shotgun (WGS) entry which is preliminary data.</text>
</comment>
<feature type="domain" description="HTH gntR-type" evidence="4">
    <location>
        <begin position="11"/>
        <end position="81"/>
    </location>
</feature>
<dbReference type="PROSITE" id="PS50949">
    <property type="entry name" value="HTH_GNTR"/>
    <property type="match status" value="1"/>
</dbReference>
<evidence type="ECO:0000259" key="4">
    <source>
        <dbReference type="PROSITE" id="PS50949"/>
    </source>
</evidence>